<dbReference type="AlphaFoldDB" id="A0AA47ELR4"/>
<organism evidence="1 2">
    <name type="scientific">Clostridium estertheticum</name>
    <dbReference type="NCBI Taxonomy" id="238834"/>
    <lineage>
        <taxon>Bacteria</taxon>
        <taxon>Bacillati</taxon>
        <taxon>Bacillota</taxon>
        <taxon>Clostridia</taxon>
        <taxon>Eubacteriales</taxon>
        <taxon>Clostridiaceae</taxon>
        <taxon>Clostridium</taxon>
    </lineage>
</organism>
<name>A0AA47ELR4_9CLOT</name>
<dbReference type="RefSeq" id="WP_216127525.1">
    <property type="nucleotide sequence ID" value="NZ_CP086239.1"/>
</dbReference>
<proteinExistence type="predicted"/>
<sequence>MEMNDNKSEDFTLNMGTSTSFLVKIQYRQNTSWQGTIKWLDGKQTRHFRSCLEMMMLIEDALTSDKAKSKDIEFNSWEENDEATSLSDLEVKRRKMYREYVCKNKK</sequence>
<protein>
    <submittedName>
        <fullName evidence="1">Uncharacterized protein</fullName>
    </submittedName>
</protein>
<evidence type="ECO:0000313" key="2">
    <source>
        <dbReference type="Proteomes" id="UP001164733"/>
    </source>
</evidence>
<dbReference type="EMBL" id="CP086239">
    <property type="protein sequence ID" value="WAG62506.1"/>
    <property type="molecule type" value="Genomic_DNA"/>
</dbReference>
<gene>
    <name evidence="1" type="ORF">LL038_09815</name>
</gene>
<accession>A0AA47ELR4</accession>
<evidence type="ECO:0000313" key="1">
    <source>
        <dbReference type="EMBL" id="WAG62506.1"/>
    </source>
</evidence>
<reference evidence="1" key="1">
    <citation type="submission" date="2021-11" db="EMBL/GenBank/DDBJ databases">
        <title>Clostridia strains as spoilage organisms.</title>
        <authorList>
            <person name="Wambui J."/>
            <person name="Stevens M.J.A."/>
            <person name="Stephan R."/>
        </authorList>
    </citation>
    <scope>NUCLEOTIDE SEQUENCE</scope>
    <source>
        <strain evidence="1">CF009</strain>
    </source>
</reference>
<dbReference type="Proteomes" id="UP001164733">
    <property type="component" value="Chromosome"/>
</dbReference>